<feature type="region of interest" description="Disordered" evidence="1">
    <location>
        <begin position="204"/>
        <end position="225"/>
    </location>
</feature>
<dbReference type="EMBL" id="SDEE01000545">
    <property type="protein sequence ID" value="RXW15497.1"/>
    <property type="molecule type" value="Genomic_DNA"/>
</dbReference>
<name>A0A4Q2D7L2_9AGAR</name>
<dbReference type="STRING" id="2316362.A0A4Q2D7L2"/>
<proteinExistence type="predicted"/>
<keyword evidence="3" id="KW-1185">Reference proteome</keyword>
<dbReference type="Proteomes" id="UP000290288">
    <property type="component" value="Unassembled WGS sequence"/>
</dbReference>
<sequence length="302" mass="32964">MLRINGVEAWISDENKSPFAVYGVEKDASAGVVSCWIAYEPEMNFAMRWRDLDGTVDIGGFVTVDGCQYGGRLIKARSYAPAVFSRIQTSSMYSRPLSFPSHSPAHHVRTPLGGTITLEVHVVASGETRIHEGLSDLAAQRLCCSSQAPLLASLLPSSSTEVASLGKIATFIFRYRTINFLRAYGLAPVERQPYVGLYRTPQVGDKRSASSLDSDLDDDDDSSSPSSVIPLYIATPKITPYTHTRFTIIGCIGINIVVITTKADQEQRSPGVVVFPVYIVKWPALTNYPPKSCTRSFSIAST</sequence>
<accession>A0A4Q2D7L2</accession>
<dbReference type="AlphaFoldDB" id="A0A4Q2D7L2"/>
<evidence type="ECO:0000313" key="3">
    <source>
        <dbReference type="Proteomes" id="UP000290288"/>
    </source>
</evidence>
<evidence type="ECO:0000313" key="2">
    <source>
        <dbReference type="EMBL" id="RXW15497.1"/>
    </source>
</evidence>
<protein>
    <submittedName>
        <fullName evidence="2">Uncharacterized protein</fullName>
    </submittedName>
</protein>
<comment type="caution">
    <text evidence="2">The sequence shown here is derived from an EMBL/GenBank/DDBJ whole genome shotgun (WGS) entry which is preliminary data.</text>
</comment>
<evidence type="ECO:0000256" key="1">
    <source>
        <dbReference type="SAM" id="MobiDB-lite"/>
    </source>
</evidence>
<reference evidence="2 3" key="1">
    <citation type="submission" date="2019-01" db="EMBL/GenBank/DDBJ databases">
        <title>Draft genome sequence of Psathyrella aberdarensis IHI B618.</title>
        <authorList>
            <person name="Buettner E."/>
            <person name="Kellner H."/>
        </authorList>
    </citation>
    <scope>NUCLEOTIDE SEQUENCE [LARGE SCALE GENOMIC DNA]</scope>
    <source>
        <strain evidence="2 3">IHI B618</strain>
    </source>
</reference>
<dbReference type="OrthoDB" id="3364132at2759"/>
<organism evidence="2 3">
    <name type="scientific">Candolleomyces aberdarensis</name>
    <dbReference type="NCBI Taxonomy" id="2316362"/>
    <lineage>
        <taxon>Eukaryota</taxon>
        <taxon>Fungi</taxon>
        <taxon>Dikarya</taxon>
        <taxon>Basidiomycota</taxon>
        <taxon>Agaricomycotina</taxon>
        <taxon>Agaricomycetes</taxon>
        <taxon>Agaricomycetidae</taxon>
        <taxon>Agaricales</taxon>
        <taxon>Agaricineae</taxon>
        <taxon>Psathyrellaceae</taxon>
        <taxon>Candolleomyces</taxon>
    </lineage>
</organism>
<gene>
    <name evidence="2" type="ORF">EST38_g10355</name>
</gene>